<dbReference type="InterPro" id="IPR001433">
    <property type="entry name" value="OxRdtase_FAD/NAD-bd"/>
</dbReference>
<dbReference type="GO" id="GO:0051537">
    <property type="term" value="F:2 iron, 2 sulfur cluster binding"/>
    <property type="evidence" value="ECO:0007669"/>
    <property type="project" value="UniProtKB-KW"/>
</dbReference>
<dbReference type="PRINTS" id="PR00410">
    <property type="entry name" value="PHEHYDRXLASE"/>
</dbReference>
<name>C3XC12_OXAFO</name>
<evidence type="ECO:0000256" key="3">
    <source>
        <dbReference type="ARBA" id="ARBA00022714"/>
    </source>
</evidence>
<accession>C3XC12</accession>
<dbReference type="RefSeq" id="WP_005882164.1">
    <property type="nucleotide sequence ID" value="NZ_CP019430.1"/>
</dbReference>
<dbReference type="Gene3D" id="3.40.50.80">
    <property type="entry name" value="Nucleotide-binding domain of ferredoxin-NADP reductase (FNR) module"/>
    <property type="match status" value="1"/>
</dbReference>
<evidence type="ECO:0000256" key="8">
    <source>
        <dbReference type="ARBA" id="ARBA00023014"/>
    </source>
</evidence>
<evidence type="ECO:0000313" key="13">
    <source>
        <dbReference type="EMBL" id="EEO30738.1"/>
    </source>
</evidence>
<dbReference type="PANTHER" id="PTHR47354:SF6">
    <property type="entry name" value="NADH OXIDOREDUCTASE HCR"/>
    <property type="match status" value="1"/>
</dbReference>
<evidence type="ECO:0000256" key="6">
    <source>
        <dbReference type="ARBA" id="ARBA00023002"/>
    </source>
</evidence>
<dbReference type="PROSITE" id="PS51085">
    <property type="entry name" value="2FE2S_FER_2"/>
    <property type="match status" value="1"/>
</dbReference>
<keyword evidence="14" id="KW-1185">Reference proteome</keyword>
<dbReference type="InterPro" id="IPR050415">
    <property type="entry name" value="MRET"/>
</dbReference>
<organism evidence="13 14">
    <name type="scientific">Oxalobacter formigenes OXCC13</name>
    <dbReference type="NCBI Taxonomy" id="556269"/>
    <lineage>
        <taxon>Bacteria</taxon>
        <taxon>Pseudomonadati</taxon>
        <taxon>Pseudomonadota</taxon>
        <taxon>Betaproteobacteria</taxon>
        <taxon>Burkholderiales</taxon>
        <taxon>Oxalobacteraceae</taxon>
        <taxon>Oxalobacter</taxon>
    </lineage>
</organism>
<dbReference type="PROSITE" id="PS51384">
    <property type="entry name" value="FAD_FR"/>
    <property type="match status" value="1"/>
</dbReference>
<dbReference type="InterPro" id="IPR001041">
    <property type="entry name" value="2Fe-2S_ferredoxin-type"/>
</dbReference>
<keyword evidence="6" id="KW-0560">Oxidoreductase</keyword>
<dbReference type="PANTHER" id="PTHR47354">
    <property type="entry name" value="NADH OXIDOREDUCTASE HCR"/>
    <property type="match status" value="1"/>
</dbReference>
<keyword evidence="3" id="KW-0001">2Fe-2S</keyword>
<dbReference type="InterPro" id="IPR001709">
    <property type="entry name" value="Flavoprot_Pyr_Nucl_cyt_Rdtase"/>
</dbReference>
<keyword evidence="5" id="KW-0274">FAD</keyword>
<evidence type="ECO:0000256" key="9">
    <source>
        <dbReference type="ARBA" id="ARBA00034078"/>
    </source>
</evidence>
<dbReference type="SUPFAM" id="SSF63380">
    <property type="entry name" value="Riboflavin synthase domain-like"/>
    <property type="match status" value="1"/>
</dbReference>
<keyword evidence="7" id="KW-0408">Iron</keyword>
<dbReference type="STRING" id="847.BRW83_0321"/>
<dbReference type="Pfam" id="PF00175">
    <property type="entry name" value="NAD_binding_1"/>
    <property type="match status" value="1"/>
</dbReference>
<comment type="cofactor">
    <cofactor evidence="1">
        <name>FAD</name>
        <dbReference type="ChEBI" id="CHEBI:57692"/>
    </cofactor>
</comment>
<protein>
    <submittedName>
        <fullName evidence="13">Oxidoreductase, FAD-binding protein</fullName>
    </submittedName>
</protein>
<dbReference type="InterPro" id="IPR017938">
    <property type="entry name" value="Riboflavin_synthase-like_b-brl"/>
</dbReference>
<gene>
    <name evidence="13" type="ORF">OFBG_01766</name>
</gene>
<dbReference type="CDD" id="cd00207">
    <property type="entry name" value="fer2"/>
    <property type="match status" value="1"/>
</dbReference>
<feature type="domain" description="2Fe-2S ferredoxin-type" evidence="11">
    <location>
        <begin position="262"/>
        <end position="351"/>
    </location>
</feature>
<dbReference type="Gene3D" id="2.40.30.10">
    <property type="entry name" value="Translation factors"/>
    <property type="match status" value="1"/>
</dbReference>
<evidence type="ECO:0000256" key="10">
    <source>
        <dbReference type="ARBA" id="ARBA00061434"/>
    </source>
</evidence>
<feature type="domain" description="FAD-binding FR-type" evidence="12">
    <location>
        <begin position="4"/>
        <end position="105"/>
    </location>
</feature>
<dbReference type="HOGENOM" id="CLU_003827_14_3_4"/>
<dbReference type="PROSITE" id="PS00197">
    <property type="entry name" value="2FE2S_FER_1"/>
    <property type="match status" value="1"/>
</dbReference>
<dbReference type="InterPro" id="IPR036010">
    <property type="entry name" value="2Fe-2S_ferredoxin-like_sf"/>
</dbReference>
<evidence type="ECO:0000259" key="12">
    <source>
        <dbReference type="PROSITE" id="PS51384"/>
    </source>
</evidence>
<dbReference type="OrthoDB" id="370747at2"/>
<evidence type="ECO:0000256" key="4">
    <source>
        <dbReference type="ARBA" id="ARBA00022723"/>
    </source>
</evidence>
<dbReference type="InterPro" id="IPR008333">
    <property type="entry name" value="Cbr1-like_FAD-bd_dom"/>
</dbReference>
<dbReference type="Gene3D" id="3.10.20.30">
    <property type="match status" value="1"/>
</dbReference>
<dbReference type="Pfam" id="PF00970">
    <property type="entry name" value="FAD_binding_6"/>
    <property type="match status" value="1"/>
</dbReference>
<dbReference type="PRINTS" id="PR00371">
    <property type="entry name" value="FPNCR"/>
</dbReference>
<evidence type="ECO:0000259" key="11">
    <source>
        <dbReference type="PROSITE" id="PS51085"/>
    </source>
</evidence>
<dbReference type="AlphaFoldDB" id="C3XC12"/>
<proteinExistence type="inferred from homology"/>
<dbReference type="eggNOG" id="COG1018">
    <property type="taxonomic scope" value="Bacteria"/>
</dbReference>
<dbReference type="GeneID" id="77134232"/>
<evidence type="ECO:0000313" key="14">
    <source>
        <dbReference type="Proteomes" id="UP000005089"/>
    </source>
</evidence>
<evidence type="ECO:0000256" key="7">
    <source>
        <dbReference type="ARBA" id="ARBA00023004"/>
    </source>
</evidence>
<comment type="cofactor">
    <cofactor evidence="9">
        <name>[2Fe-2S] cluster</name>
        <dbReference type="ChEBI" id="CHEBI:190135"/>
    </cofactor>
</comment>
<evidence type="ECO:0000256" key="2">
    <source>
        <dbReference type="ARBA" id="ARBA00022630"/>
    </source>
</evidence>
<dbReference type="GO" id="GO:0016491">
    <property type="term" value="F:oxidoreductase activity"/>
    <property type="evidence" value="ECO:0007669"/>
    <property type="project" value="UniProtKB-KW"/>
</dbReference>
<reference evidence="13 14" key="1">
    <citation type="submission" date="2009-02" db="EMBL/GenBank/DDBJ databases">
        <title>The Genome Sequence of Oxalobacter formigenes OXCC13.</title>
        <authorList>
            <consortium name="The Broad Institute Genome Sequencing Platform"/>
            <person name="Ward D."/>
            <person name="Young S.K."/>
            <person name="Kodira C.D."/>
            <person name="Zeng Q."/>
            <person name="Koehrsen M."/>
            <person name="Alvarado L."/>
            <person name="Berlin A."/>
            <person name="Borenstein D."/>
            <person name="Chen Z."/>
            <person name="Engels R."/>
            <person name="Freedman E."/>
            <person name="Gellesch M."/>
            <person name="Goldberg J."/>
            <person name="Griggs A."/>
            <person name="Gujja S."/>
            <person name="Heiman D."/>
            <person name="Hepburn T."/>
            <person name="Howarth C."/>
            <person name="Jen D."/>
            <person name="Larson L."/>
            <person name="Lewis B."/>
            <person name="Mehta T."/>
            <person name="Park D."/>
            <person name="Pearson M."/>
            <person name="Roberts A."/>
            <person name="Saif S."/>
            <person name="Shea T."/>
            <person name="Shenoy N."/>
            <person name="Sisk P."/>
            <person name="Stolte C."/>
            <person name="Sykes S."/>
            <person name="Walk T."/>
            <person name="White J."/>
            <person name="Yandava C."/>
            <person name="Allison M.J."/>
            <person name="Lander E."/>
            <person name="Nusbaum C."/>
            <person name="Galagan J."/>
            <person name="Birren B."/>
        </authorList>
    </citation>
    <scope>NUCLEOTIDE SEQUENCE [LARGE SCALE GENOMIC DNA]</scope>
    <source>
        <strain evidence="13 14">OXCC13</strain>
    </source>
</reference>
<keyword evidence="4" id="KW-0479">Metal-binding</keyword>
<sequence>MTNNENGLLTLVESAFETTDTKSFFLHHPTGTPDFKPGQFINIGVTIDGTTYYRAYSISSLPSDKLIQLTIKRVPGGTVSNWMIDHLNIGEQLRLHGIAGTFNIIDSPYRENIVLISAGCGITPVMSMARHLLSLSDERIKSIQFIHCARDEDNIIYFKELCKLSNEYNKFKLAFYCSRSTKKSDSLIHKDRLNMDSLMIHMKDCFNDSSIYLCGPDEFMDMVKTELEASSFEMNHFHMESFAISCEIPETYNASGHEGKNHKVSVLDFAFEKEVPDGTILLDILQENSIPVVAACRAGICSSCKCKVETGKIELTVDAIANGTLTLEEIEEGYTLACSSRIIDDITVTLK</sequence>
<keyword evidence="8" id="KW-0411">Iron-sulfur</keyword>
<keyword evidence="2" id="KW-0285">Flavoprotein</keyword>
<evidence type="ECO:0000256" key="5">
    <source>
        <dbReference type="ARBA" id="ARBA00022827"/>
    </source>
</evidence>
<dbReference type="InterPro" id="IPR017927">
    <property type="entry name" value="FAD-bd_FR_type"/>
</dbReference>
<dbReference type="EMBL" id="GG658170">
    <property type="protein sequence ID" value="EEO30738.1"/>
    <property type="molecule type" value="Genomic_DNA"/>
</dbReference>
<dbReference type="SUPFAM" id="SSF52343">
    <property type="entry name" value="Ferredoxin reductase-like, C-terminal NADP-linked domain"/>
    <property type="match status" value="1"/>
</dbReference>
<dbReference type="GO" id="GO:0046872">
    <property type="term" value="F:metal ion binding"/>
    <property type="evidence" value="ECO:0007669"/>
    <property type="project" value="UniProtKB-KW"/>
</dbReference>
<dbReference type="InterPro" id="IPR012675">
    <property type="entry name" value="Beta-grasp_dom_sf"/>
</dbReference>
<dbReference type="SUPFAM" id="SSF54292">
    <property type="entry name" value="2Fe-2S ferredoxin-like"/>
    <property type="match status" value="1"/>
</dbReference>
<dbReference type="Pfam" id="PF00111">
    <property type="entry name" value="Fer2"/>
    <property type="match status" value="1"/>
</dbReference>
<dbReference type="Proteomes" id="UP000005089">
    <property type="component" value="Unassembled WGS sequence"/>
</dbReference>
<evidence type="ECO:0000256" key="1">
    <source>
        <dbReference type="ARBA" id="ARBA00001974"/>
    </source>
</evidence>
<comment type="similarity">
    <text evidence="10">In the N-terminal section; belongs to the FAD-binding oxidoreductase type 6 family.</text>
</comment>
<dbReference type="InterPro" id="IPR039261">
    <property type="entry name" value="FNR_nucleotide-bd"/>
</dbReference>
<dbReference type="InterPro" id="IPR006058">
    <property type="entry name" value="2Fe2S_fd_BS"/>
</dbReference>